<comment type="caution">
    <text evidence="3">The sequence shown here is derived from an EMBL/GenBank/DDBJ whole genome shotgun (WGS) entry which is preliminary data.</text>
</comment>
<proteinExistence type="predicted"/>
<keyword evidence="3" id="KW-0378">Hydrolase</keyword>
<gene>
    <name evidence="3" type="ORF">EAS64_13210</name>
</gene>
<dbReference type="RefSeq" id="WP_145853192.1">
    <property type="nucleotide sequence ID" value="NZ_RPFW01000002.1"/>
</dbReference>
<keyword evidence="1" id="KW-0255">Endonuclease</keyword>
<reference evidence="3 4" key="1">
    <citation type="submission" date="2018-11" db="EMBL/GenBank/DDBJ databases">
        <title>Trebonia kvetii gen.nov., sp.nov., a novel acidophilic actinobacterium, and proposal of the new actinobacterial family Treboniaceae fam. nov.</title>
        <authorList>
            <person name="Rapoport D."/>
            <person name="Sagova-Mareckova M."/>
            <person name="Sedlacek I."/>
            <person name="Provaznik J."/>
            <person name="Kralova S."/>
            <person name="Pavlinic D."/>
            <person name="Benes V."/>
            <person name="Kopecky J."/>
        </authorList>
    </citation>
    <scope>NUCLEOTIDE SEQUENCE [LARGE SCALE GENOMIC DNA]</scope>
    <source>
        <strain evidence="3 4">15Tr583</strain>
    </source>
</reference>
<dbReference type="InterPro" id="IPR001279">
    <property type="entry name" value="Metallo-B-lactamas"/>
</dbReference>
<dbReference type="OrthoDB" id="4137979at2"/>
<keyword evidence="1" id="KW-0540">Nuclease</keyword>
<dbReference type="Pfam" id="PF12706">
    <property type="entry name" value="Lactamase_B_2"/>
    <property type="match status" value="1"/>
</dbReference>
<dbReference type="GO" id="GO:0042781">
    <property type="term" value="F:3'-tRNA processing endoribonuclease activity"/>
    <property type="evidence" value="ECO:0007669"/>
    <property type="project" value="TreeGrafter"/>
</dbReference>
<evidence type="ECO:0000259" key="2">
    <source>
        <dbReference type="Pfam" id="PF12706"/>
    </source>
</evidence>
<keyword evidence="4" id="KW-1185">Reference proteome</keyword>
<evidence type="ECO:0000313" key="3">
    <source>
        <dbReference type="EMBL" id="TVZ05491.1"/>
    </source>
</evidence>
<evidence type="ECO:0000256" key="1">
    <source>
        <dbReference type="ARBA" id="ARBA00022759"/>
    </source>
</evidence>
<feature type="domain" description="Metallo-beta-lactamase" evidence="2">
    <location>
        <begin position="64"/>
        <end position="253"/>
    </location>
</feature>
<organism evidence="3 4">
    <name type="scientific">Trebonia kvetii</name>
    <dbReference type="NCBI Taxonomy" id="2480626"/>
    <lineage>
        <taxon>Bacteria</taxon>
        <taxon>Bacillati</taxon>
        <taxon>Actinomycetota</taxon>
        <taxon>Actinomycetes</taxon>
        <taxon>Streptosporangiales</taxon>
        <taxon>Treboniaceae</taxon>
        <taxon>Trebonia</taxon>
    </lineage>
</organism>
<dbReference type="SUPFAM" id="SSF56281">
    <property type="entry name" value="Metallo-hydrolase/oxidoreductase"/>
    <property type="match status" value="1"/>
</dbReference>
<protein>
    <submittedName>
        <fullName evidence="3">MBL fold metallo-hydrolase</fullName>
    </submittedName>
</protein>
<accession>A0A6P2C5U7</accession>
<evidence type="ECO:0000313" key="4">
    <source>
        <dbReference type="Proteomes" id="UP000460272"/>
    </source>
</evidence>
<dbReference type="Proteomes" id="UP000460272">
    <property type="component" value="Unassembled WGS sequence"/>
</dbReference>
<dbReference type="Gene3D" id="3.60.15.10">
    <property type="entry name" value="Ribonuclease Z/Hydroxyacylglutathione hydrolase-like"/>
    <property type="match status" value="1"/>
</dbReference>
<dbReference type="AlphaFoldDB" id="A0A6P2C5U7"/>
<dbReference type="InterPro" id="IPR036866">
    <property type="entry name" value="RibonucZ/Hydroxyglut_hydro"/>
</dbReference>
<dbReference type="PANTHER" id="PTHR46018">
    <property type="entry name" value="ZINC PHOSPHODIESTERASE ELAC PROTEIN 1"/>
    <property type="match status" value="1"/>
</dbReference>
<dbReference type="EMBL" id="RPFW01000002">
    <property type="protein sequence ID" value="TVZ05491.1"/>
    <property type="molecule type" value="Genomic_DNA"/>
</dbReference>
<sequence>MLITFCGVRGSTPAPGAPYLRYGGNTSCVAVAQGPGEAPVLALDAGTGVANLNELLGGAAFTGTILLTHLHWDHCLGLPFFRGGDREDARVTLLLPEQGDGPASDAAAGGAERLLAQVMSPPFFPIRPAQLRGNWEFDAIAPGQLKAEGFTVEAREIPHKGGRTLGYRVSDGRASIAYVTDHCPTSLGPGPDGLGAYHEAAVELARGADLLIHDAQLTAEEVPAEAAWGHAAAEYAVGLAVCAGARRVALTHHKPSRTDDQLDALAGRFAGAPVPVLVAAEGLSIEL</sequence>
<name>A0A6P2C5U7_9ACTN</name>
<dbReference type="CDD" id="cd07715">
    <property type="entry name" value="TaR3-like_MBL-fold"/>
    <property type="match status" value="1"/>
</dbReference>
<dbReference type="PANTHER" id="PTHR46018:SF2">
    <property type="entry name" value="ZINC PHOSPHODIESTERASE ELAC PROTEIN 1"/>
    <property type="match status" value="1"/>
</dbReference>